<dbReference type="InterPro" id="IPR011042">
    <property type="entry name" value="6-blade_b-propeller_TolB-like"/>
</dbReference>
<feature type="repeat" description="LDL-receptor class B" evidence="10">
    <location>
        <begin position="589"/>
        <end position="631"/>
    </location>
</feature>
<feature type="compositionally biased region" description="Basic residues" evidence="11">
    <location>
        <begin position="1665"/>
        <end position="1674"/>
    </location>
</feature>
<feature type="repeat" description="LDL-receptor class B" evidence="10">
    <location>
        <begin position="324"/>
        <end position="369"/>
    </location>
</feature>
<dbReference type="InterPro" id="IPR000742">
    <property type="entry name" value="EGF"/>
</dbReference>
<evidence type="ECO:0000256" key="1">
    <source>
        <dbReference type="ARBA" id="ARBA00004167"/>
    </source>
</evidence>
<feature type="domain" description="EGF-like" evidence="13">
    <location>
        <begin position="1072"/>
        <end position="1111"/>
    </location>
</feature>
<dbReference type="InterPro" id="IPR023415">
    <property type="entry name" value="LDLR_class-A_CS"/>
</dbReference>
<dbReference type="FunFam" id="4.10.400.10:FF:000169">
    <property type="entry name" value="Low-density lipoprotein receptor-related protein"/>
    <property type="match status" value="1"/>
</dbReference>
<organism evidence="14">
    <name type="scientific">Ceratitis capitata</name>
    <name type="common">Mediterranean fruit fly</name>
    <name type="synonym">Tephritis capitata</name>
    <dbReference type="NCBI Taxonomy" id="7213"/>
    <lineage>
        <taxon>Eukaryota</taxon>
        <taxon>Metazoa</taxon>
        <taxon>Ecdysozoa</taxon>
        <taxon>Arthropoda</taxon>
        <taxon>Hexapoda</taxon>
        <taxon>Insecta</taxon>
        <taxon>Pterygota</taxon>
        <taxon>Neoptera</taxon>
        <taxon>Endopterygota</taxon>
        <taxon>Diptera</taxon>
        <taxon>Brachycera</taxon>
        <taxon>Muscomorpha</taxon>
        <taxon>Tephritoidea</taxon>
        <taxon>Tephritidae</taxon>
        <taxon>Ceratitis</taxon>
        <taxon>Ceratitis</taxon>
    </lineage>
</organism>
<feature type="repeat" description="LDL-receptor class B" evidence="10">
    <location>
        <begin position="981"/>
        <end position="1024"/>
    </location>
</feature>
<keyword evidence="12" id="KW-1133">Transmembrane helix</keyword>
<dbReference type="PROSITE" id="PS50068">
    <property type="entry name" value="LDLRA_2"/>
    <property type="match status" value="3"/>
</dbReference>
<evidence type="ECO:0000256" key="12">
    <source>
        <dbReference type="SAM" id="Phobius"/>
    </source>
</evidence>
<dbReference type="InterPro" id="IPR000033">
    <property type="entry name" value="LDLR_classB_rpt"/>
</dbReference>
<feature type="region of interest" description="Disordered" evidence="11">
    <location>
        <begin position="1585"/>
        <end position="1609"/>
    </location>
</feature>
<evidence type="ECO:0000256" key="3">
    <source>
        <dbReference type="ARBA" id="ARBA00022583"/>
    </source>
</evidence>
<feature type="domain" description="EGF-like" evidence="13">
    <location>
        <begin position="767"/>
        <end position="804"/>
    </location>
</feature>
<dbReference type="EMBL" id="GAMC01009213">
    <property type="protein sequence ID" value="JAB97342.1"/>
    <property type="molecule type" value="mRNA"/>
</dbReference>
<feature type="transmembrane region" description="Helical" evidence="12">
    <location>
        <begin position="1556"/>
        <end position="1575"/>
    </location>
</feature>
<feature type="disulfide bond" evidence="9">
    <location>
        <begin position="1467"/>
        <end position="1479"/>
    </location>
</feature>
<gene>
    <name evidence="14" type="primary">LRP6</name>
</gene>
<dbReference type="FunFam" id="2.120.10.30:FF:000101">
    <property type="entry name" value="Low-density lipoprotein receptor-related protein"/>
    <property type="match status" value="1"/>
</dbReference>
<evidence type="ECO:0000256" key="9">
    <source>
        <dbReference type="PROSITE-ProRule" id="PRU00124"/>
    </source>
</evidence>
<keyword evidence="5 12" id="KW-0472">Membrane</keyword>
<dbReference type="Pfam" id="PF14670">
    <property type="entry name" value="FXa_inhibition"/>
    <property type="match status" value="2"/>
</dbReference>
<dbReference type="SMART" id="SM00192">
    <property type="entry name" value="LDLa"/>
    <property type="match status" value="3"/>
</dbReference>
<dbReference type="InterPro" id="IPR050778">
    <property type="entry name" value="Cueball_EGF_LRP_Nidogen"/>
</dbReference>
<dbReference type="Gene3D" id="2.120.10.30">
    <property type="entry name" value="TolB, C-terminal domain"/>
    <property type="match status" value="4"/>
</dbReference>
<dbReference type="PROSITE" id="PS01209">
    <property type="entry name" value="LDLRA_1"/>
    <property type="match status" value="1"/>
</dbReference>
<dbReference type="PRINTS" id="PR00261">
    <property type="entry name" value="LDLRECEPTOR"/>
</dbReference>
<feature type="disulfide bond" evidence="9">
    <location>
        <begin position="1486"/>
        <end position="1501"/>
    </location>
</feature>
<feature type="compositionally biased region" description="Polar residues" evidence="11">
    <location>
        <begin position="1596"/>
        <end position="1609"/>
    </location>
</feature>
<dbReference type="OrthoDB" id="72419at2759"/>
<evidence type="ECO:0000256" key="4">
    <source>
        <dbReference type="ARBA" id="ARBA00022737"/>
    </source>
</evidence>
<reference evidence="14" key="2">
    <citation type="journal article" date="2014" name="BMC Genomics">
        <title>A genomic perspective to assessing quality of mass-reared SIT flies used in Mediterranean fruit fly (Ceratitis capitata) eradication in California.</title>
        <authorList>
            <person name="Calla B."/>
            <person name="Hall B."/>
            <person name="Hou S."/>
            <person name="Geib S.M."/>
        </authorList>
    </citation>
    <scope>NUCLEOTIDE SEQUENCE</scope>
</reference>
<dbReference type="InterPro" id="IPR036055">
    <property type="entry name" value="LDL_receptor-like_sf"/>
</dbReference>
<feature type="repeat" description="LDL-receptor class B" evidence="10">
    <location>
        <begin position="546"/>
        <end position="588"/>
    </location>
</feature>
<dbReference type="FunFam" id="2.120.10.30:FF:000070">
    <property type="entry name" value="Low-density lipoprotein receptor-related protein"/>
    <property type="match status" value="1"/>
</dbReference>
<evidence type="ECO:0000256" key="8">
    <source>
        <dbReference type="ARBA" id="ARBA00023180"/>
    </source>
</evidence>
<keyword evidence="8" id="KW-0325">Glycoprotein</keyword>
<dbReference type="SUPFAM" id="SSF57184">
    <property type="entry name" value="Growth factor receptor domain"/>
    <property type="match status" value="1"/>
</dbReference>
<evidence type="ECO:0000256" key="10">
    <source>
        <dbReference type="PROSITE-ProRule" id="PRU00461"/>
    </source>
</evidence>
<keyword evidence="7 14" id="KW-0675">Receptor</keyword>
<feature type="repeat" description="LDL-receptor class B" evidence="10">
    <location>
        <begin position="896"/>
        <end position="938"/>
    </location>
</feature>
<dbReference type="FunFam" id="4.10.400.10:FF:000174">
    <property type="entry name" value="Low-density lipoprotein receptor-related protein"/>
    <property type="match status" value="1"/>
</dbReference>
<feature type="domain" description="EGF-like" evidence="13">
    <location>
        <begin position="1373"/>
        <end position="1413"/>
    </location>
</feature>
<feature type="compositionally biased region" description="Low complexity" evidence="11">
    <location>
        <begin position="1639"/>
        <end position="1652"/>
    </location>
</feature>
<feature type="repeat" description="LDL-receptor class B" evidence="10">
    <location>
        <begin position="853"/>
        <end position="895"/>
    </location>
</feature>
<feature type="repeat" description="LDL-receptor class B" evidence="10">
    <location>
        <begin position="939"/>
        <end position="980"/>
    </location>
</feature>
<evidence type="ECO:0000256" key="11">
    <source>
        <dbReference type="SAM" id="MobiDB-lite"/>
    </source>
</evidence>
<feature type="repeat" description="LDL-receptor class B" evidence="10">
    <location>
        <begin position="1242"/>
        <end position="1284"/>
    </location>
</feature>
<keyword evidence="4" id="KW-0677">Repeat</keyword>
<dbReference type="Gene3D" id="4.10.400.10">
    <property type="entry name" value="Low-density Lipoprotein Receptor"/>
    <property type="match status" value="3"/>
</dbReference>
<reference evidence="14" key="1">
    <citation type="submission" date="2013-07" db="EMBL/GenBank/DDBJ databases">
        <authorList>
            <person name="Geib S."/>
        </authorList>
    </citation>
    <scope>NUCLEOTIDE SEQUENCE</scope>
</reference>
<accession>W8BVL4</accession>
<feature type="region of interest" description="Disordered" evidence="11">
    <location>
        <begin position="1627"/>
        <end position="1712"/>
    </location>
</feature>
<dbReference type="SUPFAM" id="SSF63825">
    <property type="entry name" value="YWTD domain"/>
    <property type="match status" value="4"/>
</dbReference>
<evidence type="ECO:0000256" key="5">
    <source>
        <dbReference type="ARBA" id="ARBA00023136"/>
    </source>
</evidence>
<feature type="repeat" description="LDL-receptor class B" evidence="10">
    <location>
        <begin position="281"/>
        <end position="323"/>
    </location>
</feature>
<feature type="repeat" description="LDL-receptor class B" evidence="10">
    <location>
        <begin position="370"/>
        <end position="411"/>
    </location>
</feature>
<dbReference type="EMBL" id="GAMC01009214">
    <property type="protein sequence ID" value="JAB97341.1"/>
    <property type="molecule type" value="mRNA"/>
</dbReference>
<keyword evidence="14" id="KW-0449">Lipoprotein</keyword>
<dbReference type="PANTHER" id="PTHR46513:SF41">
    <property type="entry name" value="LOW-DENSITY LIPOPROTEIN RECEPTOR-RELATED PROTEIN"/>
    <property type="match status" value="1"/>
</dbReference>
<evidence type="ECO:0000259" key="13">
    <source>
        <dbReference type="SMART" id="SM00181"/>
    </source>
</evidence>
<dbReference type="Gene3D" id="2.10.25.10">
    <property type="entry name" value="Laminin"/>
    <property type="match status" value="1"/>
</dbReference>
<feature type="compositionally biased region" description="Low complexity" evidence="11">
    <location>
        <begin position="1695"/>
        <end position="1707"/>
    </location>
</feature>
<evidence type="ECO:0000256" key="6">
    <source>
        <dbReference type="ARBA" id="ARBA00023157"/>
    </source>
</evidence>
<feature type="disulfide bond" evidence="9">
    <location>
        <begin position="1449"/>
        <end position="1464"/>
    </location>
</feature>
<comment type="subcellular location">
    <subcellularLocation>
        <location evidence="1">Membrane</location>
        <topology evidence="1">Single-pass membrane protein</topology>
    </subcellularLocation>
</comment>
<feature type="disulfide bond" evidence="9">
    <location>
        <begin position="1474"/>
        <end position="1492"/>
    </location>
</feature>
<feature type="repeat" description="LDL-receptor class B" evidence="10">
    <location>
        <begin position="632"/>
        <end position="676"/>
    </location>
</feature>
<dbReference type="SUPFAM" id="SSF57424">
    <property type="entry name" value="LDL receptor-like module"/>
    <property type="match status" value="3"/>
</dbReference>
<keyword evidence="2" id="KW-0245">EGF-like domain</keyword>
<dbReference type="PROSITE" id="PS51120">
    <property type="entry name" value="LDLRB"/>
    <property type="match status" value="12"/>
</dbReference>
<feature type="region of interest" description="Disordered" evidence="11">
    <location>
        <begin position="1725"/>
        <end position="1782"/>
    </location>
</feature>
<evidence type="ECO:0000313" key="14">
    <source>
        <dbReference type="EMBL" id="JAB97341.1"/>
    </source>
</evidence>
<sequence length="1782" mass="199073">MAKEPFLPVGWTTTTSTITIQTAYNQNVTNNTRMSQQNAKNEKLANTKTTKCSTTNITVNAHNIRLCAYKQLIPTHTTKKVKANNVNVSESVNRWRRLLHPASGRKFASPSGYGYSRSIRQHSSSCSSSSGVSANWLLLLSLLIACFIGDSLQIKNAHISPALSTAASTAISSSILPIGASASPFIPSTLLFTTYRDIQVANISRPTGSPQIDVIVKDLTETMAIDFYYARNLICWTDCGRELIECVNVNTSVPLQKAPKQTVISAGLDKPEGLAIDWYTDKLYWTDGERNRIEVATLDGKYQKVLFWTDLDQPRAITLVPSKRLLIWTDWGEYPKIERASMDGDPLTRMTIVKDNIFWPNGLTVDLKNELIYWADGHSKFIDVMKLDGSNRRTVVSNLEYPYSVTYFNNRLFWTDWSKGGSLNTFDLKSRELRELIDTPEAPISVRTWDASLQPFEDNPCLHNNGNCSHLCLLSTNAQGYSCACPTGVKLISETTCANGSKEMLFIVQRGQISKISLDTPDFTIFPLPLGRVKYAIAIDYDPVEEYIYWSDVEAYTIRRAHPDGTAMQDFVTSEVRHPDGLAVDWLARNLYWTDTVTDRVEVCRLDGSARKVLIYEDLEEPRAIALAPTLGWMFWSDWNEKKPKVERSSLDGSERVVLVSEDLGWPNGIALDIEAKTIYWCDGKTDKIEVANMDGSDRRVVISDNLKHLFGLSLLDDYLYWTDWQRRAIDRAHKITGNNRVVVVDQYPDLMGLKVTRLRDVKGSNACAVRNGGCSQLCLNRPSDFVCRCSIEYELANDKKTCVIPEAFLLFSRQEHIGRISIDNNEGNHNDEKIPFKDVRDAHALDVDVADRRIYWTDQKSKCIYRAFLNGSFVQRIVDAGLIFPDGIAVDWLAHNIYWTDSEARRIEVARLDGTSRRVLVWKGVEEPRSLVLEPKRGYMYWIESPSDSIRRAGMDGSELQTIISGANHATGLTLDPDTRRLYWATQSRPTKIESADWDGKKRQVLINTDVDEPYAMSLYQDFVYWSDWNTGDIERVHKITGENRTIVHTGMTYIRSLLIFYKNRQAGHNPCKVNNGGCSHLCLAQPTRRGMICACPTHYTLAKDNMSCLPPKNYVIYSQRNSFGRLLPNTSDCPNVPLPVSGKNIRAVEYDPISHNIFWVEGRSHSIKRSLANSTYVKVLVGSGSQPFDIALDVIGRLLFWTCSHSNSINVTRFDGDSIGVIDTGDSEKPRNIAVHTMRRLLFWTDVGSQQAIIRSRIDGAERVVLAFKLEGVTALAVDQQSDMVYYAHGKRIDSMDINGKNKKILVSTHISQVISLAALQGFVYWLDDKTGVERITVNGDGRRPEMQRLPQITDIVAVWTPESKLYRNHTCLHSRTKCSHICIASSEGRARDICSCPKNLMLLEDRQNCGALPACGPDHFTCAAPVRGDGSSSDTNKDCIPASWRCDGQSDCPDKSDEVGCPTCRPDLFSCQSGECIDKALVCDGTTNCANGHDEADCCKRPGEFQCPINKVCISATLVCDGWENCADGADESAEICLQPNTRAMAPASDKKAFMILIFATIVIIFSIVYLLQVCRTRIGKSRNEPKDDQASDPLSPSTLSKSQRVSKIASVADAMRMSTLNSRNSINSYDRNHITGASSSTTNGSSMGAYPINPPPSPATRSRRPYRHYRIINQPPPPTPCSTDICDESDSNYTSKSNSNNSNGAPKISTSSAVICMQYQYDSEPYPPPPTPRSHYHSDVRIVPESSCPPSPSSRSSTYFSPLPPPPSPVQSPSRGFT</sequence>
<keyword evidence="3" id="KW-0254">Endocytosis</keyword>
<dbReference type="PANTHER" id="PTHR46513">
    <property type="entry name" value="VITELLOGENIN RECEPTOR-LIKE PROTEIN-RELATED-RELATED"/>
    <property type="match status" value="1"/>
</dbReference>
<keyword evidence="12" id="KW-0812">Transmembrane</keyword>
<dbReference type="InterPro" id="IPR009030">
    <property type="entry name" value="Growth_fac_rcpt_cys_sf"/>
</dbReference>
<name>W8BVL4_CERCA</name>
<proteinExistence type="evidence at transcript level"/>
<dbReference type="Pfam" id="PF00058">
    <property type="entry name" value="Ldl_recept_b"/>
    <property type="match status" value="8"/>
</dbReference>
<protein>
    <submittedName>
        <fullName evidence="14">Low-density lipoprotein receptor-related protein 6</fullName>
    </submittedName>
</protein>
<dbReference type="SMART" id="SM00135">
    <property type="entry name" value="LY"/>
    <property type="match status" value="20"/>
</dbReference>
<dbReference type="SMART" id="SM00181">
    <property type="entry name" value="EGF"/>
    <property type="match status" value="4"/>
</dbReference>
<dbReference type="InterPro" id="IPR002172">
    <property type="entry name" value="LDrepeatLR_classA_rpt"/>
</dbReference>
<feature type="repeat" description="LDL-receptor class B" evidence="10">
    <location>
        <begin position="677"/>
        <end position="719"/>
    </location>
</feature>
<dbReference type="Pfam" id="PF00057">
    <property type="entry name" value="Ldl_recept_a"/>
    <property type="match status" value="3"/>
</dbReference>
<feature type="domain" description="EGF-like" evidence="13">
    <location>
        <begin position="460"/>
        <end position="498"/>
    </location>
</feature>
<dbReference type="GO" id="GO:0016020">
    <property type="term" value="C:membrane"/>
    <property type="evidence" value="ECO:0007669"/>
    <property type="project" value="UniProtKB-SubCell"/>
</dbReference>
<keyword evidence="6 9" id="KW-1015">Disulfide bond</keyword>
<dbReference type="FunFam" id="2.120.10.30:FF:000001">
    <property type="entry name" value="Low-density lipoprotein receptor-related protein 6"/>
    <property type="match status" value="2"/>
</dbReference>
<evidence type="ECO:0000256" key="7">
    <source>
        <dbReference type="ARBA" id="ARBA00023170"/>
    </source>
</evidence>
<dbReference type="CDD" id="cd00112">
    <property type="entry name" value="LDLa"/>
    <property type="match status" value="3"/>
</dbReference>
<comment type="caution">
    <text evidence="9">Lacks conserved residue(s) required for the propagation of feature annotation.</text>
</comment>
<dbReference type="GO" id="GO:0006897">
    <property type="term" value="P:endocytosis"/>
    <property type="evidence" value="ECO:0007669"/>
    <property type="project" value="UniProtKB-KW"/>
</dbReference>
<evidence type="ECO:0000256" key="2">
    <source>
        <dbReference type="ARBA" id="ARBA00022536"/>
    </source>
</evidence>